<feature type="repeat" description="WD" evidence="3">
    <location>
        <begin position="1065"/>
        <end position="1106"/>
    </location>
</feature>
<evidence type="ECO:0000256" key="1">
    <source>
        <dbReference type="ARBA" id="ARBA00022574"/>
    </source>
</evidence>
<dbReference type="InterPro" id="IPR050349">
    <property type="entry name" value="WD_LIS1/nudF_dynein_reg"/>
</dbReference>
<dbReference type="OrthoDB" id="674604at2759"/>
<keyword evidence="7" id="KW-1185">Reference proteome</keyword>
<evidence type="ECO:0000256" key="3">
    <source>
        <dbReference type="PROSITE-ProRule" id="PRU00221"/>
    </source>
</evidence>
<dbReference type="InterPro" id="IPR011659">
    <property type="entry name" value="WD40"/>
</dbReference>
<dbReference type="SUPFAM" id="SSF50969">
    <property type="entry name" value="YVTN repeat-like/Quinoprotein amine dehydrogenase"/>
    <property type="match status" value="1"/>
</dbReference>
<dbReference type="InterPro" id="IPR031359">
    <property type="entry name" value="NACHT_N"/>
</dbReference>
<feature type="repeat" description="WD" evidence="3">
    <location>
        <begin position="1188"/>
        <end position="1220"/>
    </location>
</feature>
<dbReference type="PROSITE" id="PS50837">
    <property type="entry name" value="NACHT"/>
    <property type="match status" value="1"/>
</dbReference>
<gene>
    <name evidence="6" type="ORF">BDV29DRAFT_163215</name>
</gene>
<dbReference type="SUPFAM" id="SSF82171">
    <property type="entry name" value="DPP6 N-terminal domain-like"/>
    <property type="match status" value="1"/>
</dbReference>
<keyword evidence="2" id="KW-0677">Repeat</keyword>
<dbReference type="Pfam" id="PF24883">
    <property type="entry name" value="NPHP3_N"/>
    <property type="match status" value="1"/>
</dbReference>
<sequence length="1490" mass="164010">MGGLNWLPCRRRRRKEKKKAEEARREKEKNEANPPKTETTPDAGTKAPEPAKPAKLSAVEQTTPSPTLSISQDVWNEAYESIAKEEPKLVESYMKALTVSLQPKDAPTSEAPDVSAEMNDPVKRQETMQKLVASGREKVATASKVTQGVGDFANSVLKCKGLVDLAIQNIPQAALPWAGVCVGLQILCNPAKESSSNLGGIAHVTSRMDWYCSLTEHILSKEHIEVGKASFEAAFNQLRGRTVGLYKALLLYQMRSACTYYRNQGLNFIRGLVNLDDWDSQLQSVKDAEASLIQDSEQYNTQHTRSMMGQLVSNGEATQNLLGSVHQTLQDYIVAQKTARMDDTQEECLRDLRVVDPQDTIVKIEGTRDKVLQEAYDWILSTEEYQAFNEWSDKQAARVLWVHGPAGTGKTMLLIGMIRELSEAPASTAPAMSYFFCQSDDDNINNPTAVLRSLIWLLLIQQPHLFSHILQDYKSSGAERFRDANAFWSLSRMFKDMLRDPQLGPAYLMVDALDECSKKASDEAKVEDLKKLISESLNLTDKVKWLITSRPEVRLDKDLKDHALGTLAQIDVQGRGGAVQAYINHKLSTFRGTEGYDDERIKDMSREINKRANNIFLWVALVFRQLATEDPWNAMNVICSKPSDLVALYDNLMSNIEEERESTVQFCKNVLVATCLARRPLSLDELGVCAGLARGVPAAVIAGKCGSFLAIREDAVYLIHQSAREYLEANYKTRLQQGGPAQGHAEISQRSIHQMSAKLAANMYSLQPDTLSKDIKPPRPDPLASIRYSCEYWAEHLCAVDSQSLQDGNLLSDNGEVFAFLQNHLLHWLESLSLAHNFSTGVRSIKKLLSAVQSSQNKSSELVAFLKDAEKFVFRFRPTIEGAPLQIYGAPLAFSPNKAKVKEYYWKERLPLIKTVAGLKDGWDPCLQTLEHGYDAGYDSGYPMEAVAFSPDGKTLAVTSALNVRLWDTATGFCKKDIKLRKPYTGFSPDSKTLTLVSPNGDMQIWDLTTAASNVSPDRTGELWDYGSPFARICISPDGYTIARGSDDGTLEIWNAMNGASKKTPEGHGDRIVSIAFSPDGKKIASAAMDSTLRVWDAATTVCTRALENPDVFNIHAVSFSPDGKTLASASHNGIHLWNIDTGDCKVLVESHRGDCIAFSPDGRLIASDSMYGIKLFNAATGAWVKTLEGHTSQINSLAFSPDSQTLASASEDFKARVWDATVTASDPPVEVTTAIFENVALSPDGKTIALGTGDTVQLRDAATGVCTRSLQVASNSINTMAFSPDGKTFATTSWKLVQIWDLATGNCNHKLEGFNTRNIAFSSDSKLLAAGSFTADPPHAVKLLDVATGEWAQTLDNTGRSGAVAFSPDGNTVAALASGLMLWDAATGTRRGAPLDQEEYPSSMRYSDDGRYLVTNTGWMDPHSGKLVPISTLQREPTGLLFVEGEWVTRDGQKVLWLPSEYKSQRWAASNKSLVFMNKLGQATVLEFV</sequence>
<keyword evidence="1 3" id="KW-0853">WD repeat</keyword>
<dbReference type="Pfam" id="PF17100">
    <property type="entry name" value="NACHT_N"/>
    <property type="match status" value="1"/>
</dbReference>
<dbReference type="InterPro" id="IPR011044">
    <property type="entry name" value="Quino_amine_DH_bsu"/>
</dbReference>
<feature type="domain" description="NACHT" evidence="5">
    <location>
        <begin position="398"/>
        <end position="551"/>
    </location>
</feature>
<dbReference type="InterPro" id="IPR007111">
    <property type="entry name" value="NACHT_NTPase"/>
</dbReference>
<dbReference type="Gene3D" id="2.130.10.10">
    <property type="entry name" value="YVTN repeat-like/Quinoprotein amine dehydrogenase"/>
    <property type="match status" value="3"/>
</dbReference>
<feature type="compositionally biased region" description="Basic and acidic residues" evidence="4">
    <location>
        <begin position="18"/>
        <end position="31"/>
    </location>
</feature>
<dbReference type="PROSITE" id="PS50082">
    <property type="entry name" value="WD_REPEATS_2"/>
    <property type="match status" value="3"/>
</dbReference>
<dbReference type="SUPFAM" id="SSF52540">
    <property type="entry name" value="P-loop containing nucleoside triphosphate hydrolases"/>
    <property type="match status" value="1"/>
</dbReference>
<dbReference type="Pfam" id="PF00400">
    <property type="entry name" value="WD40"/>
    <property type="match status" value="5"/>
</dbReference>
<dbReference type="InterPro" id="IPR056884">
    <property type="entry name" value="NPHP3-like_N"/>
</dbReference>
<dbReference type="CDD" id="cd00200">
    <property type="entry name" value="WD40"/>
    <property type="match status" value="1"/>
</dbReference>
<evidence type="ECO:0000259" key="5">
    <source>
        <dbReference type="PROSITE" id="PS50837"/>
    </source>
</evidence>
<feature type="region of interest" description="Disordered" evidence="4">
    <location>
        <begin position="1"/>
        <end position="69"/>
    </location>
</feature>
<feature type="compositionally biased region" description="Polar residues" evidence="4">
    <location>
        <begin position="59"/>
        <end position="69"/>
    </location>
</feature>
<dbReference type="InterPro" id="IPR015943">
    <property type="entry name" value="WD40/YVTN_repeat-like_dom_sf"/>
</dbReference>
<dbReference type="Pfam" id="PF07676">
    <property type="entry name" value="PD40"/>
    <property type="match status" value="1"/>
</dbReference>
<dbReference type="PROSITE" id="PS50294">
    <property type="entry name" value="WD_REPEATS_REGION"/>
    <property type="match status" value="2"/>
</dbReference>
<dbReference type="SMART" id="SM00320">
    <property type="entry name" value="WD40"/>
    <property type="match status" value="9"/>
</dbReference>
<dbReference type="InterPro" id="IPR027417">
    <property type="entry name" value="P-loop_NTPase"/>
</dbReference>
<evidence type="ECO:0000313" key="6">
    <source>
        <dbReference type="EMBL" id="KAB8067585.1"/>
    </source>
</evidence>
<dbReference type="EMBL" id="ML732467">
    <property type="protein sequence ID" value="KAB8067585.1"/>
    <property type="molecule type" value="Genomic_DNA"/>
</dbReference>
<dbReference type="Gene3D" id="3.40.50.300">
    <property type="entry name" value="P-loop containing nucleotide triphosphate hydrolases"/>
    <property type="match status" value="1"/>
</dbReference>
<dbReference type="Proteomes" id="UP000326565">
    <property type="component" value="Unassembled WGS sequence"/>
</dbReference>
<evidence type="ECO:0000256" key="2">
    <source>
        <dbReference type="ARBA" id="ARBA00022737"/>
    </source>
</evidence>
<feature type="repeat" description="WD" evidence="3">
    <location>
        <begin position="1023"/>
        <end position="1064"/>
    </location>
</feature>
<organism evidence="6 7">
    <name type="scientific">Aspergillus leporis</name>
    <dbReference type="NCBI Taxonomy" id="41062"/>
    <lineage>
        <taxon>Eukaryota</taxon>
        <taxon>Fungi</taxon>
        <taxon>Dikarya</taxon>
        <taxon>Ascomycota</taxon>
        <taxon>Pezizomycotina</taxon>
        <taxon>Eurotiomycetes</taxon>
        <taxon>Eurotiomycetidae</taxon>
        <taxon>Eurotiales</taxon>
        <taxon>Aspergillaceae</taxon>
        <taxon>Aspergillus</taxon>
        <taxon>Aspergillus subgen. Circumdati</taxon>
    </lineage>
</organism>
<accession>A0A5N5WII1</accession>
<evidence type="ECO:0000256" key="4">
    <source>
        <dbReference type="SAM" id="MobiDB-lite"/>
    </source>
</evidence>
<reference evidence="6 7" key="1">
    <citation type="submission" date="2019-04" db="EMBL/GenBank/DDBJ databases">
        <title>Friends and foes A comparative genomics study of 23 Aspergillus species from section Flavi.</title>
        <authorList>
            <consortium name="DOE Joint Genome Institute"/>
            <person name="Kjaerbolling I."/>
            <person name="Vesth T."/>
            <person name="Frisvad J.C."/>
            <person name="Nybo J.L."/>
            <person name="Theobald S."/>
            <person name="Kildgaard S."/>
            <person name="Isbrandt T."/>
            <person name="Kuo A."/>
            <person name="Sato A."/>
            <person name="Lyhne E.K."/>
            <person name="Kogle M.E."/>
            <person name="Wiebenga A."/>
            <person name="Kun R.S."/>
            <person name="Lubbers R.J."/>
            <person name="Makela M.R."/>
            <person name="Barry K."/>
            <person name="Chovatia M."/>
            <person name="Clum A."/>
            <person name="Daum C."/>
            <person name="Haridas S."/>
            <person name="He G."/>
            <person name="LaButti K."/>
            <person name="Lipzen A."/>
            <person name="Mondo S."/>
            <person name="Riley R."/>
            <person name="Salamov A."/>
            <person name="Simmons B.A."/>
            <person name="Magnuson J.K."/>
            <person name="Henrissat B."/>
            <person name="Mortensen U.H."/>
            <person name="Larsen T.O."/>
            <person name="Devries R.P."/>
            <person name="Grigoriev I.V."/>
            <person name="Machida M."/>
            <person name="Baker S.E."/>
            <person name="Andersen M.R."/>
        </authorList>
    </citation>
    <scope>NUCLEOTIDE SEQUENCE [LARGE SCALE GENOMIC DNA]</scope>
    <source>
        <strain evidence="6 7">CBS 151.66</strain>
    </source>
</reference>
<dbReference type="InterPro" id="IPR001680">
    <property type="entry name" value="WD40_rpt"/>
</dbReference>
<evidence type="ECO:0000313" key="7">
    <source>
        <dbReference type="Proteomes" id="UP000326565"/>
    </source>
</evidence>
<name>A0A5N5WII1_9EURO</name>
<proteinExistence type="predicted"/>
<protein>
    <recommendedName>
        <fullName evidence="5">NACHT domain-containing protein</fullName>
    </recommendedName>
</protein>
<dbReference type="PANTHER" id="PTHR44129">
    <property type="entry name" value="WD REPEAT-CONTAINING PROTEIN POP1"/>
    <property type="match status" value="1"/>
</dbReference>